<dbReference type="InterPro" id="IPR013783">
    <property type="entry name" value="Ig-like_fold"/>
</dbReference>
<protein>
    <recommendedName>
        <fullName evidence="8">Fibronectin type-III domain-containing protein</fullName>
    </recommendedName>
</protein>
<feature type="region of interest" description="Disordered" evidence="7">
    <location>
        <begin position="1"/>
        <end position="42"/>
    </location>
</feature>
<organism evidence="9 10">
    <name type="scientific">Steinernema hermaphroditum</name>
    <dbReference type="NCBI Taxonomy" id="289476"/>
    <lineage>
        <taxon>Eukaryota</taxon>
        <taxon>Metazoa</taxon>
        <taxon>Ecdysozoa</taxon>
        <taxon>Nematoda</taxon>
        <taxon>Chromadorea</taxon>
        <taxon>Rhabditida</taxon>
        <taxon>Tylenchina</taxon>
        <taxon>Panagrolaimomorpha</taxon>
        <taxon>Strongyloidoidea</taxon>
        <taxon>Steinernematidae</taxon>
        <taxon>Steinernema</taxon>
    </lineage>
</organism>
<evidence type="ECO:0000313" key="9">
    <source>
        <dbReference type="EMBL" id="KAK0399367.1"/>
    </source>
</evidence>
<dbReference type="GO" id="GO:0005737">
    <property type="term" value="C:cytoplasm"/>
    <property type="evidence" value="ECO:0007669"/>
    <property type="project" value="TreeGrafter"/>
</dbReference>
<feature type="region of interest" description="Disordered" evidence="7">
    <location>
        <begin position="677"/>
        <end position="696"/>
    </location>
</feature>
<dbReference type="PANTHER" id="PTHR10372:SF27">
    <property type="entry name" value="ADHERENS JUNCTION PROTEIN P120"/>
    <property type="match status" value="1"/>
</dbReference>
<feature type="repeat" description="ARM" evidence="6">
    <location>
        <begin position="1040"/>
        <end position="1077"/>
    </location>
</feature>
<dbReference type="InterPro" id="IPR011989">
    <property type="entry name" value="ARM-like"/>
</dbReference>
<gene>
    <name evidence="9" type="ORF">QR680_003009</name>
</gene>
<dbReference type="Pfam" id="PF00041">
    <property type="entry name" value="fn3"/>
    <property type="match status" value="4"/>
</dbReference>
<dbReference type="SMART" id="SM00185">
    <property type="entry name" value="ARM"/>
    <property type="match status" value="6"/>
</dbReference>
<evidence type="ECO:0000256" key="7">
    <source>
        <dbReference type="SAM" id="MobiDB-lite"/>
    </source>
</evidence>
<dbReference type="PROSITE" id="PS50853">
    <property type="entry name" value="FN3"/>
    <property type="match status" value="4"/>
</dbReference>
<feature type="compositionally biased region" description="Basic residues" evidence="7">
    <location>
        <begin position="957"/>
        <end position="968"/>
    </location>
</feature>
<name>A0AA39H514_9BILA</name>
<dbReference type="SUPFAM" id="SSF49265">
    <property type="entry name" value="Fibronectin type III"/>
    <property type="match status" value="3"/>
</dbReference>
<sequence length="1317" mass="145327">METIPEEDHEKLSASGSQQCLASPSYGGASSAQSTRTIESKSRLKEVYTSEQIDTLVTTLPESAVPSSWKLSEEEVVVDPSMASSYITEPIAGPASARGSTYTYTYESHYEDPVITDLSPRSEFTDYPEDSIERHSTQTQKITRVTKVTTTRSVRQVPLNADEIYFDKDGNPIPLSEYTNFDGHLSDRELDGLGIDLSKACIQEHEEVTTPMKELYPPRVTPSSPGVPQVIDIDLNEVSLMWMVPDHHGSAGHIIGYRVELRNGDGEPWQAAHDGLLQEPQCKITNLDPGADYEFRVLAANRAGLGVASSSCPPVQLRSRSDTGAGASGDSTYGPPPPGKPSVVSLEGDRAVIEWSPSPFNPDFAPVAGYIIEYRAAGTNSWIQSNDFIVTSCHYEVSNLRPNGEYEFRVLARSADGISRPSHSSGFYRIRPPVAVRNAHPHNHSLGPPGQPQVLDMDSEWVLLEWAHSASASHIPVSYSVECREIGDPAWYSAVSYPVTDNHLKVMHLRANSTYEFRVFTTASDGACSLPSDCSDVVQLRARMKPHVNKAVPVRPTPPEYLDFDGGSSVTLCWIPAQSTLPVLGYEVEFRDFQQDPTQWYKVTNQLIHSCKTIVGCLLQGHQYQFRIVAKNAVGFSEPSDPSSTITIGTSTYGHPKFVEAERHGSVTLLDEMIRESPPIPDRDDSPPPIHKKNTDLQWRDPTLKEVIDYLLNQDKDLVINASGYLQHLTFNDNSVKEETRNYGGIQNLIKLLKSNVPEIQRNACGCLKNLAYGKENDVNKKVINDCGGVAALADLLKYTQDPTVKEEATRVLWNMSSCDDVKKPILEQASDGIIAHVVVPSSGLTRRSPNEPHKIDRSLFGPGTGVLRNISAESITARQMLRHSPGLIEALLHFLREAVPRENLIDGQEVENVICILRNLSYRVQEVVDPDYNPNREAERKHHRERSKSAPSGSPKTKKKGLFKRKGKDRESTLALNMGNPDSGAALLWHTDTVKLYLKLLQDSSNSDTLEASAAAIQNLAACSFDPSVQVRSAVRTEKGLSVLVDLLRLKDDRVVCVVATALRNLSLDEKNRALIGKYAMKDLVSKLPRPDEPSRSPGISDGTIAAVLGILFEVVRNSVEFTKALHEAGGTDRLRKLAASTPTYSIRVCKYASQVLYVMWQHKELHDGFRRANLKEADFYSGPAHSRHSNTTTLARPISSQGPERPARLKSETLDDTLNSDGAPGTGRYGAMGSTHSVNRSSARYGDYSSSTPNSDRSGSHHQQHMYSPTQQYYGNYARAGQRNAYDQVPGEPLYASVKKQNGHHRTSTVGDSWV</sequence>
<feature type="domain" description="Fibronectin type-III" evidence="8">
    <location>
        <begin position="224"/>
        <end position="320"/>
    </location>
</feature>
<comment type="subcellular location">
    <subcellularLocation>
        <location evidence="1">Cell junction</location>
    </subcellularLocation>
</comment>
<dbReference type="PROSITE" id="PS50176">
    <property type="entry name" value="ARM_REPEAT"/>
    <property type="match status" value="3"/>
</dbReference>
<reference evidence="9" key="1">
    <citation type="submission" date="2023-06" db="EMBL/GenBank/DDBJ databases">
        <title>Genomic analysis of the entomopathogenic nematode Steinernema hermaphroditum.</title>
        <authorList>
            <person name="Schwarz E.M."/>
            <person name="Heppert J.K."/>
            <person name="Baniya A."/>
            <person name="Schwartz H.T."/>
            <person name="Tan C.-H."/>
            <person name="Antoshechkin I."/>
            <person name="Sternberg P.W."/>
            <person name="Goodrich-Blair H."/>
            <person name="Dillman A.R."/>
        </authorList>
    </citation>
    <scope>NUCLEOTIDE SEQUENCE</scope>
    <source>
        <strain evidence="9">PS9179</strain>
        <tissue evidence="9">Whole animal</tissue>
    </source>
</reference>
<dbReference type="SUPFAM" id="SSF48371">
    <property type="entry name" value="ARM repeat"/>
    <property type="match status" value="1"/>
</dbReference>
<feature type="compositionally biased region" description="Polar residues" evidence="7">
    <location>
        <begin position="1191"/>
        <end position="1204"/>
    </location>
</feature>
<evidence type="ECO:0000256" key="6">
    <source>
        <dbReference type="PROSITE-ProRule" id="PRU00259"/>
    </source>
</evidence>
<evidence type="ECO:0000256" key="1">
    <source>
        <dbReference type="ARBA" id="ARBA00004282"/>
    </source>
</evidence>
<feature type="compositionally biased region" description="Polar residues" evidence="7">
    <location>
        <begin position="14"/>
        <end position="37"/>
    </location>
</feature>
<feature type="domain" description="Fibronectin type-III" evidence="8">
    <location>
        <begin position="448"/>
        <end position="543"/>
    </location>
</feature>
<comment type="caution">
    <text evidence="9">The sequence shown here is derived from an EMBL/GenBank/DDBJ whole genome shotgun (WGS) entry which is preliminary data.</text>
</comment>
<accession>A0AA39H514</accession>
<dbReference type="InterPro" id="IPR003961">
    <property type="entry name" value="FN3_dom"/>
</dbReference>
<feature type="domain" description="Fibronectin type-III" evidence="8">
    <location>
        <begin position="337"/>
        <end position="433"/>
    </location>
</feature>
<feature type="compositionally biased region" description="Basic and acidic residues" evidence="7">
    <location>
        <begin position="1"/>
        <end position="12"/>
    </location>
</feature>
<dbReference type="Gene3D" id="2.60.40.10">
    <property type="entry name" value="Immunoglobulins"/>
    <property type="match status" value="4"/>
</dbReference>
<feature type="region of interest" description="Disordered" evidence="7">
    <location>
        <begin position="1298"/>
        <end position="1317"/>
    </location>
</feature>
<evidence type="ECO:0000313" key="10">
    <source>
        <dbReference type="Proteomes" id="UP001175271"/>
    </source>
</evidence>
<dbReference type="PANTHER" id="PTHR10372">
    <property type="entry name" value="PLAKOPHILLIN-RELATED"/>
    <property type="match status" value="1"/>
</dbReference>
<keyword evidence="3" id="KW-0677">Repeat</keyword>
<feature type="compositionally biased region" description="Polar residues" evidence="7">
    <location>
        <begin position="1236"/>
        <end position="1259"/>
    </location>
</feature>
<comment type="similarity">
    <text evidence="2">Belongs to the beta-catenin family.</text>
</comment>
<evidence type="ECO:0000259" key="8">
    <source>
        <dbReference type="PROSITE" id="PS50853"/>
    </source>
</evidence>
<dbReference type="InterPro" id="IPR016024">
    <property type="entry name" value="ARM-type_fold"/>
</dbReference>
<feature type="repeat" description="ARM" evidence="6">
    <location>
        <begin position="744"/>
        <end position="777"/>
    </location>
</feature>
<dbReference type="InterPro" id="IPR000225">
    <property type="entry name" value="Armadillo"/>
</dbReference>
<dbReference type="Pfam" id="PF00514">
    <property type="entry name" value="Arm"/>
    <property type="match status" value="2"/>
</dbReference>
<proteinExistence type="inferred from homology"/>
<feature type="domain" description="Fibronectin type-III" evidence="8">
    <location>
        <begin position="555"/>
        <end position="651"/>
    </location>
</feature>
<evidence type="ECO:0000256" key="2">
    <source>
        <dbReference type="ARBA" id="ARBA00005462"/>
    </source>
</evidence>
<dbReference type="GO" id="GO:0005634">
    <property type="term" value="C:nucleus"/>
    <property type="evidence" value="ECO:0007669"/>
    <property type="project" value="TreeGrafter"/>
</dbReference>
<feature type="region of interest" description="Disordered" evidence="7">
    <location>
        <begin position="307"/>
        <end position="344"/>
    </location>
</feature>
<evidence type="ECO:0000256" key="4">
    <source>
        <dbReference type="ARBA" id="ARBA00022889"/>
    </source>
</evidence>
<dbReference type="InterPro" id="IPR036116">
    <property type="entry name" value="FN3_sf"/>
</dbReference>
<dbReference type="SMART" id="SM00060">
    <property type="entry name" value="FN3"/>
    <property type="match status" value="4"/>
</dbReference>
<dbReference type="GO" id="GO:0098609">
    <property type="term" value="P:cell-cell adhesion"/>
    <property type="evidence" value="ECO:0007669"/>
    <property type="project" value="InterPro"/>
</dbReference>
<evidence type="ECO:0000256" key="3">
    <source>
        <dbReference type="ARBA" id="ARBA00022737"/>
    </source>
</evidence>
<keyword evidence="5" id="KW-0965">Cell junction</keyword>
<dbReference type="EMBL" id="JAUCMV010000005">
    <property type="protein sequence ID" value="KAK0399367.1"/>
    <property type="molecule type" value="Genomic_DNA"/>
</dbReference>
<dbReference type="GO" id="GO:0005886">
    <property type="term" value="C:plasma membrane"/>
    <property type="evidence" value="ECO:0007669"/>
    <property type="project" value="TreeGrafter"/>
</dbReference>
<feature type="repeat" description="ARM" evidence="6">
    <location>
        <begin position="788"/>
        <end position="831"/>
    </location>
</feature>
<dbReference type="Gene3D" id="1.25.10.10">
    <property type="entry name" value="Leucine-rich Repeat Variant"/>
    <property type="match status" value="1"/>
</dbReference>
<feature type="region of interest" description="Disordered" evidence="7">
    <location>
        <begin position="932"/>
        <end position="976"/>
    </location>
</feature>
<evidence type="ECO:0000256" key="5">
    <source>
        <dbReference type="ARBA" id="ARBA00022949"/>
    </source>
</evidence>
<dbReference type="GO" id="GO:0005912">
    <property type="term" value="C:adherens junction"/>
    <property type="evidence" value="ECO:0007669"/>
    <property type="project" value="TreeGrafter"/>
</dbReference>
<keyword evidence="4" id="KW-0130">Cell adhesion</keyword>
<feature type="region of interest" description="Disordered" evidence="7">
    <location>
        <begin position="1182"/>
        <end position="1267"/>
    </location>
</feature>
<dbReference type="CDD" id="cd00063">
    <property type="entry name" value="FN3"/>
    <property type="match status" value="4"/>
</dbReference>
<keyword evidence="10" id="KW-1185">Reference proteome</keyword>
<dbReference type="InterPro" id="IPR028435">
    <property type="entry name" value="Plakophilin/d_Catenin"/>
</dbReference>
<dbReference type="Proteomes" id="UP001175271">
    <property type="component" value="Unassembled WGS sequence"/>
</dbReference>